<evidence type="ECO:0000256" key="9">
    <source>
        <dbReference type="ARBA" id="ARBA00023121"/>
    </source>
</evidence>
<protein>
    <submittedName>
        <fullName evidence="14">Putative xylanase/chitin deacetylase</fullName>
        <ecNumber evidence="14">2.4.2.18</ecNumber>
    </submittedName>
</protein>
<dbReference type="GO" id="GO:0035621">
    <property type="term" value="P:ER to Golgi ceramide transport"/>
    <property type="evidence" value="ECO:0007669"/>
    <property type="project" value="EnsemblFungi"/>
</dbReference>
<dbReference type="InterPro" id="IPR037761">
    <property type="entry name" value="C2A_Tricalbin"/>
</dbReference>
<reference evidence="14 15" key="1">
    <citation type="journal article" date="2007" name="Nat. Biotechnol.">
        <title>Genome sequence of the lignocellulose-bioconverting and xylose-fermenting yeast Pichia stipitis.</title>
        <authorList>
            <person name="Jeffries T.W."/>
            <person name="Grigoriev I.V."/>
            <person name="Grimwood J."/>
            <person name="Laplaza J.M."/>
            <person name="Aerts A."/>
            <person name="Salamov A."/>
            <person name="Schmutz J."/>
            <person name="Lindquist E."/>
            <person name="Dehal P."/>
            <person name="Shapiro H."/>
            <person name="Jin Y.S."/>
            <person name="Passoth V."/>
            <person name="Richardson P.M."/>
        </authorList>
    </citation>
    <scope>NUCLEOTIDE SEQUENCE [LARGE SCALE GENOMIC DNA]</scope>
    <source>
        <strain evidence="15">ATCC 58785 / CBS 6054 / NBRC 10063 / NRRL Y-11545</strain>
    </source>
</reference>
<dbReference type="Pfam" id="PF24920">
    <property type="entry name" value="C2_TCB1"/>
    <property type="match status" value="1"/>
</dbReference>
<dbReference type="InParanoid" id="A3LX66"/>
<keyword evidence="5" id="KW-0677">Repeat</keyword>
<dbReference type="eggNOG" id="KOG1012">
    <property type="taxonomic scope" value="Eukaryota"/>
</dbReference>
<dbReference type="InterPro" id="IPR000008">
    <property type="entry name" value="C2_dom"/>
</dbReference>
<keyword evidence="2" id="KW-0813">Transport</keyword>
<feature type="region of interest" description="Disordered" evidence="11">
    <location>
        <begin position="1037"/>
        <end position="1112"/>
    </location>
</feature>
<keyword evidence="9" id="KW-0446">Lipid-binding</keyword>
<keyword evidence="7" id="KW-1133">Transmembrane helix</keyword>
<feature type="domain" description="C2" evidence="12">
    <location>
        <begin position="1134"/>
        <end position="1252"/>
    </location>
</feature>
<keyword evidence="14" id="KW-0119">Carbohydrate metabolism</keyword>
<dbReference type="GO" id="GO:0004048">
    <property type="term" value="F:anthranilate phosphoribosyltransferase activity"/>
    <property type="evidence" value="ECO:0007669"/>
    <property type="project" value="UniProtKB-EC"/>
</dbReference>
<dbReference type="InterPro" id="IPR035892">
    <property type="entry name" value="C2_domain_sf"/>
</dbReference>
<dbReference type="InterPro" id="IPR037765">
    <property type="entry name" value="C2B_Tricalbin"/>
</dbReference>
<dbReference type="GO" id="GO:0005933">
    <property type="term" value="C:cellular bud"/>
    <property type="evidence" value="ECO:0007669"/>
    <property type="project" value="EnsemblFungi"/>
</dbReference>
<evidence type="ECO:0000256" key="11">
    <source>
        <dbReference type="SAM" id="MobiDB-lite"/>
    </source>
</evidence>
<dbReference type="FunCoup" id="A3LX66">
    <property type="interactions" value="121"/>
</dbReference>
<dbReference type="Gene3D" id="2.60.40.150">
    <property type="entry name" value="C2 domain"/>
    <property type="match status" value="5"/>
</dbReference>
<dbReference type="GeneID" id="4840101"/>
<dbReference type="GO" id="GO:0005543">
    <property type="term" value="F:phospholipid binding"/>
    <property type="evidence" value="ECO:0007669"/>
    <property type="project" value="EnsemblFungi"/>
</dbReference>
<keyword evidence="14" id="KW-0624">Polysaccharide degradation</keyword>
<feature type="compositionally biased region" description="Polar residues" evidence="11">
    <location>
        <begin position="1097"/>
        <end position="1112"/>
    </location>
</feature>
<evidence type="ECO:0000256" key="10">
    <source>
        <dbReference type="ARBA" id="ARBA00023136"/>
    </source>
</evidence>
<dbReference type="PANTHER" id="PTHR46980:SF1">
    <property type="entry name" value="TRICALBIN-3"/>
    <property type="match status" value="1"/>
</dbReference>
<dbReference type="KEGG" id="pic:PICST_61977"/>
<dbReference type="GO" id="GO:0032541">
    <property type="term" value="C:cortical endoplasmic reticulum"/>
    <property type="evidence" value="ECO:0007669"/>
    <property type="project" value="EnsemblFungi"/>
</dbReference>
<keyword evidence="8" id="KW-0445">Lipid transport</keyword>
<dbReference type="Proteomes" id="UP000002258">
    <property type="component" value="Chromosome 6"/>
</dbReference>
<dbReference type="GO" id="GO:0005789">
    <property type="term" value="C:endoplasmic reticulum membrane"/>
    <property type="evidence" value="ECO:0007669"/>
    <property type="project" value="UniProtKB-SubCell"/>
</dbReference>
<dbReference type="GO" id="GO:0045493">
    <property type="term" value="P:xylan catabolic process"/>
    <property type="evidence" value="ECO:0007669"/>
    <property type="project" value="UniProtKB-KW"/>
</dbReference>
<comment type="subcellular location">
    <subcellularLocation>
        <location evidence="1">Endoplasmic reticulum membrane</location>
    </subcellularLocation>
</comment>
<dbReference type="EC" id="2.4.2.18" evidence="14"/>
<dbReference type="RefSeq" id="XP_001385777.2">
    <property type="nucleotide sequence ID" value="XM_001385740.1"/>
</dbReference>
<dbReference type="InterPro" id="IPR037756">
    <property type="entry name" value="C2D_Tricalbin"/>
</dbReference>
<dbReference type="GO" id="GO:0060304">
    <property type="term" value="P:regulation of phosphatidylinositol dephosphorylation"/>
    <property type="evidence" value="ECO:0007669"/>
    <property type="project" value="EnsemblFungi"/>
</dbReference>
<evidence type="ECO:0000259" key="13">
    <source>
        <dbReference type="PROSITE" id="PS51847"/>
    </source>
</evidence>
<dbReference type="PROSITE" id="PS51847">
    <property type="entry name" value="SMP"/>
    <property type="match status" value="1"/>
</dbReference>
<keyword evidence="14" id="KW-0808">Transferase</keyword>
<dbReference type="OrthoDB" id="1029639at2759"/>
<evidence type="ECO:0000256" key="1">
    <source>
        <dbReference type="ARBA" id="ARBA00004586"/>
    </source>
</evidence>
<feature type="domain" description="C2" evidence="12">
    <location>
        <begin position="514"/>
        <end position="630"/>
    </location>
</feature>
<dbReference type="InterPro" id="IPR056910">
    <property type="entry name" value="TCB1-3_C2"/>
</dbReference>
<evidence type="ECO:0000256" key="2">
    <source>
        <dbReference type="ARBA" id="ARBA00022448"/>
    </source>
</evidence>
<dbReference type="InterPro" id="IPR031468">
    <property type="entry name" value="SMP_LBD"/>
</dbReference>
<keyword evidence="15" id="KW-1185">Reference proteome</keyword>
<dbReference type="InterPro" id="IPR052455">
    <property type="entry name" value="Tricalbin_domain"/>
</dbReference>
<feature type="non-terminal residue" evidence="14">
    <location>
        <position position="1"/>
    </location>
</feature>
<evidence type="ECO:0000256" key="8">
    <source>
        <dbReference type="ARBA" id="ARBA00023055"/>
    </source>
</evidence>
<dbReference type="EMBL" id="CP000500">
    <property type="protein sequence ID" value="ABN67748.2"/>
    <property type="molecule type" value="Genomic_DNA"/>
</dbReference>
<accession>A3LX66</accession>
<sequence length="1264" mass="139869">FRRFNRDIRDDLARVNAINRLDNEAETMEWLNSFLDKFWVIYMPAMSEMVLTIANGILKDLAPGFGIDKLSLDEFTLGSKAPRINSVRSYPKKAEDHIEMDWDFSFTPNDTDGMTKAEIKKKIDPKVALGVTIGKAFISKSFPVLVEDMSMTGRLKIRLKLSQNFPHVKIVSVQFLEAPTIEYGFKPMGGDTLGLDIMSFIPGLRTVVNGVIHSILRPMFYAPNSFDVDVEEMLAAQSNDSIGVIAVTVLRLQKLKKGNPTKPNSINPYVQLKISNNASINEKTTVKKLINDPVYNETKYLLVNQLDGNHLNFNVFHLVEDKADDQLIGSVDFQLADLLQEEAHNNVIKTLTESGKAVGKIEFNLKYFPVRAPLVLEDGTKEPILDAEVGILKLNLHEARDLDISSSVLGILNPYAEIYVNDELVKKCRRLRRTNEPSWGQSLESLITQQSETTVQVLIKDSVDDTIVAKLNSNLQDLVFETSRGQEWIETDPVTEGGPRPRVRITANWKAIKIDDTSIVKTHENAPIGGLRLHLRSAKSLKNLEAVGLVDPYVRVLLNGKLRAKTATFENTLDPLFNTAYFLPVANEHQHYLLQIMDEEPEGKDRSLGTAAVHIGDFLKRDQNGYFLPHDGADTILEQPVIFNGQPTGTIYYSVSFIPAIPVYSLSQIKNKEAYLEEVKEKEAAAIAKQAADEKLFKEKPNEYEWIEVEEEEVVEPKKVQMGLDSSIKYRSGIVSVHLLGGSFEKSDVYVHTLFDEQAYSSGVSPKSEGNRLSVPSSGDGFVRDLPLSKLIIRIAKKVEVDFESDIIAEQIFDTLDILKKSYSKPITLRIQDRNQVKLQLEFIPSDVQLNPLDTVLDIGKVKLEVIGADNLKSVDTNGKSDPLCVVKLDGKEILKTDKKRKTLSPVWNESVDFSLLSRSRQSIVLEVYDWDYTHDDELIGKTVVNLSSLEPSKTQEFSSELDTQGRINLRATFKPEYIRPKLAAKSALPMDLNFDAPMNVVVVGGAGAVAGGVVGGVGGIASEGIARGGSFLKGFGRSKKKHSSNGDETSTIADDSFASHDKNFSDIESEAAHDNASRHSPMSPSKKGREVVNKSAELQSLRSGAAPVSNSLQHSQVDGIARPPIPGHLRTPSAASDAASIASSFAPGAIPGRLTIVSASNLNTKDPVEVKVVLKQPTKQKDLFKTRNTKGDKSANTFKWNESVPFKSVTEGELIFDIREHHTFGKNVSLGQATVKLSDVIGRPDNLELNVGSGQLVVNVRYN</sequence>
<evidence type="ECO:0000256" key="4">
    <source>
        <dbReference type="ARBA" id="ARBA00022692"/>
    </source>
</evidence>
<feature type="domain" description="SMP-LTD" evidence="13">
    <location>
        <begin position="24"/>
        <end position="231"/>
    </location>
</feature>
<dbReference type="SMART" id="SM00239">
    <property type="entry name" value="C2"/>
    <property type="match status" value="5"/>
</dbReference>
<dbReference type="Pfam" id="PF00168">
    <property type="entry name" value="C2"/>
    <property type="match status" value="5"/>
</dbReference>
<evidence type="ECO:0000313" key="14">
    <source>
        <dbReference type="EMBL" id="ABN67748.2"/>
    </source>
</evidence>
<dbReference type="PROSITE" id="PS50004">
    <property type="entry name" value="C2"/>
    <property type="match status" value="5"/>
</dbReference>
<keyword evidence="10" id="KW-0472">Membrane</keyword>
<proteinExistence type="predicted"/>
<dbReference type="AlphaFoldDB" id="A3LX66"/>
<dbReference type="PANTHER" id="PTHR46980">
    <property type="entry name" value="TRICALBIN-1-RELATED"/>
    <property type="match status" value="1"/>
</dbReference>
<dbReference type="STRING" id="322104.A3LX66"/>
<evidence type="ECO:0000256" key="5">
    <source>
        <dbReference type="ARBA" id="ARBA00022737"/>
    </source>
</evidence>
<feature type="compositionally biased region" description="Basic and acidic residues" evidence="11">
    <location>
        <begin position="1058"/>
        <end position="1078"/>
    </location>
</feature>
<keyword evidence="14" id="KW-0858">Xylan degradation</keyword>
<dbReference type="GO" id="GO:0120010">
    <property type="term" value="P:intermembrane phospholipid transfer"/>
    <property type="evidence" value="ECO:0007669"/>
    <property type="project" value="EnsemblFungi"/>
</dbReference>
<keyword evidence="4" id="KW-0812">Transmembrane</keyword>
<dbReference type="HOGENOM" id="CLU_001661_1_1_1"/>
<feature type="domain" description="C2" evidence="12">
    <location>
        <begin position="377"/>
        <end position="489"/>
    </location>
</feature>
<dbReference type="InterPro" id="IPR017147">
    <property type="entry name" value="Tricalbin"/>
</dbReference>
<dbReference type="CDD" id="cd04052">
    <property type="entry name" value="C2B_Tricalbin-like"/>
    <property type="match status" value="1"/>
</dbReference>
<name>A3LX66_PICST</name>
<dbReference type="CDD" id="cd04040">
    <property type="entry name" value="C2D_Tricalbin-like"/>
    <property type="match status" value="1"/>
</dbReference>
<dbReference type="CDD" id="cd00030">
    <property type="entry name" value="C2"/>
    <property type="match status" value="1"/>
</dbReference>
<organism evidence="14 15">
    <name type="scientific">Scheffersomyces stipitis (strain ATCC 58785 / CBS 6054 / NBRC 10063 / NRRL Y-11545)</name>
    <name type="common">Yeast</name>
    <name type="synonym">Pichia stipitis</name>
    <dbReference type="NCBI Taxonomy" id="322104"/>
    <lineage>
        <taxon>Eukaryota</taxon>
        <taxon>Fungi</taxon>
        <taxon>Dikarya</taxon>
        <taxon>Ascomycota</taxon>
        <taxon>Saccharomycotina</taxon>
        <taxon>Pichiomycetes</taxon>
        <taxon>Debaryomycetaceae</taxon>
        <taxon>Scheffersomyces</taxon>
    </lineage>
</organism>
<evidence type="ECO:0000259" key="12">
    <source>
        <dbReference type="PROSITE" id="PS50004"/>
    </source>
</evidence>
<keyword evidence="3" id="KW-0597">Phosphoprotein</keyword>
<dbReference type="GO" id="GO:0090158">
    <property type="term" value="P:endoplasmic reticulum membrane organization"/>
    <property type="evidence" value="ECO:0007669"/>
    <property type="project" value="EnsemblFungi"/>
</dbReference>
<evidence type="ECO:0000256" key="3">
    <source>
        <dbReference type="ARBA" id="ARBA00022553"/>
    </source>
</evidence>
<evidence type="ECO:0000256" key="6">
    <source>
        <dbReference type="ARBA" id="ARBA00022824"/>
    </source>
</evidence>
<dbReference type="SUPFAM" id="SSF49562">
    <property type="entry name" value="C2 domain (Calcium/lipid-binding domain, CaLB)"/>
    <property type="match status" value="5"/>
</dbReference>
<keyword evidence="14" id="KW-0326">Glycosidase</keyword>
<keyword evidence="6" id="KW-0256">Endoplasmic reticulum</keyword>
<dbReference type="PRINTS" id="PR00360">
    <property type="entry name" value="C2DOMAIN"/>
</dbReference>
<dbReference type="GO" id="GO:0061817">
    <property type="term" value="P:endoplasmic reticulum-plasma membrane tethering"/>
    <property type="evidence" value="ECO:0007669"/>
    <property type="project" value="InterPro"/>
</dbReference>
<keyword evidence="14" id="KW-0328">Glycosyltransferase</keyword>
<evidence type="ECO:0000256" key="7">
    <source>
        <dbReference type="ARBA" id="ARBA00022989"/>
    </source>
</evidence>
<dbReference type="Pfam" id="PF25669">
    <property type="entry name" value="SMP_MUG190-like"/>
    <property type="match status" value="1"/>
</dbReference>
<dbReference type="GO" id="GO:0055091">
    <property type="term" value="P:phospholipid homeostasis"/>
    <property type="evidence" value="ECO:0007669"/>
    <property type="project" value="EnsemblFungi"/>
</dbReference>
<evidence type="ECO:0000313" key="15">
    <source>
        <dbReference type="Proteomes" id="UP000002258"/>
    </source>
</evidence>
<gene>
    <name evidence="14" type="primary">XYC2</name>
    <name evidence="14" type="ORF">PICST_61977</name>
</gene>
<dbReference type="CDD" id="cd21678">
    <property type="entry name" value="SMP_TCB"/>
    <property type="match status" value="1"/>
</dbReference>
<dbReference type="GO" id="GO:0016798">
    <property type="term" value="F:hydrolase activity, acting on glycosyl bonds"/>
    <property type="evidence" value="ECO:0007669"/>
    <property type="project" value="UniProtKB-KW"/>
</dbReference>
<keyword evidence="14" id="KW-0378">Hydrolase</keyword>
<dbReference type="InterPro" id="IPR037762">
    <property type="entry name" value="C2C_Tricalbin"/>
</dbReference>
<dbReference type="CDD" id="cd04045">
    <property type="entry name" value="C2C_Tricalbin-like"/>
    <property type="match status" value="1"/>
</dbReference>
<dbReference type="OMA" id="DHFYGDW"/>
<feature type="domain" description="C2" evidence="12">
    <location>
        <begin position="229"/>
        <end position="348"/>
    </location>
</feature>
<dbReference type="CDD" id="cd04044">
    <property type="entry name" value="C2A_Tricalbin-like"/>
    <property type="match status" value="1"/>
</dbReference>
<feature type="domain" description="C2" evidence="12">
    <location>
        <begin position="840"/>
        <end position="960"/>
    </location>
</feature>
<dbReference type="PIRSF" id="PIRSF037232">
    <property type="entry name" value="Tricalbin"/>
    <property type="match status" value="1"/>
</dbReference>